<gene>
    <name evidence="2" type="ORF">SVIM_LOCUS382745</name>
</gene>
<proteinExistence type="predicted"/>
<name>A0A6N2MK65_SALVM</name>
<evidence type="ECO:0000313" key="2">
    <source>
        <dbReference type="EMBL" id="VFU54591.1"/>
    </source>
</evidence>
<feature type="chain" id="PRO_5027065964" description="Transmembrane protein" evidence="1">
    <location>
        <begin position="27"/>
        <end position="111"/>
    </location>
</feature>
<evidence type="ECO:0000256" key="1">
    <source>
        <dbReference type="SAM" id="SignalP"/>
    </source>
</evidence>
<accession>A0A6N2MK65</accession>
<protein>
    <recommendedName>
        <fullName evidence="3">Transmembrane protein</fullName>
    </recommendedName>
</protein>
<sequence length="111" mass="12187">MAAKLVTLPYFALLVLTCLLVITVSAIPSKKIDSLKLIKQGLIYIGLLTVFPPEENAFLGTGDFKPNPEHPFVCGCFSYTCIVDGLHFVLQARMKGEDIESEQSVGKLEKL</sequence>
<dbReference type="EMBL" id="CAADRP010001849">
    <property type="protein sequence ID" value="VFU54591.1"/>
    <property type="molecule type" value="Genomic_DNA"/>
</dbReference>
<keyword evidence="1" id="KW-0732">Signal</keyword>
<evidence type="ECO:0008006" key="3">
    <source>
        <dbReference type="Google" id="ProtNLM"/>
    </source>
</evidence>
<reference evidence="2" key="1">
    <citation type="submission" date="2019-03" db="EMBL/GenBank/DDBJ databases">
        <authorList>
            <person name="Mank J."/>
            <person name="Almeida P."/>
        </authorList>
    </citation>
    <scope>NUCLEOTIDE SEQUENCE</scope>
    <source>
        <strain evidence="2">78183</strain>
    </source>
</reference>
<dbReference type="AlphaFoldDB" id="A0A6N2MK65"/>
<feature type="signal peptide" evidence="1">
    <location>
        <begin position="1"/>
        <end position="26"/>
    </location>
</feature>
<organism evidence="2">
    <name type="scientific">Salix viminalis</name>
    <name type="common">Common osier</name>
    <name type="synonym">Basket willow</name>
    <dbReference type="NCBI Taxonomy" id="40686"/>
    <lineage>
        <taxon>Eukaryota</taxon>
        <taxon>Viridiplantae</taxon>
        <taxon>Streptophyta</taxon>
        <taxon>Embryophyta</taxon>
        <taxon>Tracheophyta</taxon>
        <taxon>Spermatophyta</taxon>
        <taxon>Magnoliopsida</taxon>
        <taxon>eudicotyledons</taxon>
        <taxon>Gunneridae</taxon>
        <taxon>Pentapetalae</taxon>
        <taxon>rosids</taxon>
        <taxon>fabids</taxon>
        <taxon>Malpighiales</taxon>
        <taxon>Salicaceae</taxon>
        <taxon>Saliceae</taxon>
        <taxon>Salix</taxon>
    </lineage>
</organism>